<dbReference type="Proteomes" id="UP001190700">
    <property type="component" value="Unassembled WGS sequence"/>
</dbReference>
<feature type="region of interest" description="Disordered" evidence="1">
    <location>
        <begin position="248"/>
        <end position="267"/>
    </location>
</feature>
<dbReference type="GO" id="GO:0000447">
    <property type="term" value="P:endonucleolytic cleavage in ITS1 to separate SSU-rRNA from 5.8S rRNA and LSU-rRNA from tricistronic rRNA transcript (SSU-rRNA, 5.8S rRNA, LSU-rRNA)"/>
    <property type="evidence" value="ECO:0007669"/>
    <property type="project" value="TreeGrafter"/>
</dbReference>
<dbReference type="Pfam" id="PF08584">
    <property type="entry name" value="Ribonuc_P_40"/>
    <property type="match status" value="1"/>
</dbReference>
<dbReference type="AlphaFoldDB" id="A0AAE0FMV3"/>
<name>A0AAE0FMV3_9CHLO</name>
<gene>
    <name evidence="2" type="ORF">CYMTET_28566</name>
</gene>
<comment type="caution">
    <text evidence="2">The sequence shown here is derived from an EMBL/GenBank/DDBJ whole genome shotgun (WGS) entry which is preliminary data.</text>
</comment>
<dbReference type="EMBL" id="LGRX02016092">
    <property type="protein sequence ID" value="KAK3262585.1"/>
    <property type="molecule type" value="Genomic_DNA"/>
</dbReference>
<dbReference type="InterPro" id="IPR013893">
    <property type="entry name" value="RNase_P_Rpp40"/>
</dbReference>
<dbReference type="GO" id="GO:0001682">
    <property type="term" value="P:tRNA 5'-leader removal"/>
    <property type="evidence" value="ECO:0007669"/>
    <property type="project" value="InterPro"/>
</dbReference>
<evidence type="ECO:0000256" key="1">
    <source>
        <dbReference type="SAM" id="MobiDB-lite"/>
    </source>
</evidence>
<accession>A0AAE0FMV3</accession>
<keyword evidence="3" id="KW-1185">Reference proteome</keyword>
<dbReference type="GO" id="GO:0000172">
    <property type="term" value="C:ribonuclease MRP complex"/>
    <property type="evidence" value="ECO:0007669"/>
    <property type="project" value="TreeGrafter"/>
</dbReference>
<dbReference type="GO" id="GO:0000171">
    <property type="term" value="F:ribonuclease MRP activity"/>
    <property type="evidence" value="ECO:0007669"/>
    <property type="project" value="TreeGrafter"/>
</dbReference>
<dbReference type="PANTHER" id="PTHR15396:SF1">
    <property type="entry name" value="RIBONUCLEASE P PROTEIN SUBUNIT P40"/>
    <property type="match status" value="1"/>
</dbReference>
<protein>
    <submittedName>
        <fullName evidence="2">Uncharacterized protein</fullName>
    </submittedName>
</protein>
<sequence length="267" mass="29428">MGKFLQHSKLTGCISSHRHPRSALDHLIQNHAFNNSVEIVVPSTSLVKDEEIRRAVEKNGRPFFYVVNMSLTEFLSPSISQLFQEQRQLVALTSLTRIDRTDAAAVTPDGVLHLALTKDTYERLSVQADHSKCTPKERFNLNVNLRSDDLRPGTKRHAKVMERWSGATAVMEFLCVSNSEDGLATIQFSPGVSSRCVEVEHQTMLTALLETPPLPPHPAREALGQEDLEALYEWLGVVSCSSALARVSLDDNSSSQPSDAAGTQAGH</sequence>
<reference evidence="2 3" key="1">
    <citation type="journal article" date="2015" name="Genome Biol. Evol.">
        <title>Comparative Genomics of a Bacterivorous Green Alga Reveals Evolutionary Causalities and Consequences of Phago-Mixotrophic Mode of Nutrition.</title>
        <authorList>
            <person name="Burns J.A."/>
            <person name="Paasch A."/>
            <person name="Narechania A."/>
            <person name="Kim E."/>
        </authorList>
    </citation>
    <scope>NUCLEOTIDE SEQUENCE [LARGE SCALE GENOMIC DNA]</scope>
    <source>
        <strain evidence="2 3">PLY_AMNH</strain>
    </source>
</reference>
<proteinExistence type="predicted"/>
<evidence type="ECO:0000313" key="3">
    <source>
        <dbReference type="Proteomes" id="UP001190700"/>
    </source>
</evidence>
<dbReference type="GO" id="GO:0004526">
    <property type="term" value="F:ribonuclease P activity"/>
    <property type="evidence" value="ECO:0007669"/>
    <property type="project" value="TreeGrafter"/>
</dbReference>
<evidence type="ECO:0000313" key="2">
    <source>
        <dbReference type="EMBL" id="KAK3262585.1"/>
    </source>
</evidence>
<dbReference type="PANTHER" id="PTHR15396">
    <property type="entry name" value="RIBONUCLEASE P PROTEIN SUBUNIT P40"/>
    <property type="match status" value="1"/>
</dbReference>
<organism evidence="2 3">
    <name type="scientific">Cymbomonas tetramitiformis</name>
    <dbReference type="NCBI Taxonomy" id="36881"/>
    <lineage>
        <taxon>Eukaryota</taxon>
        <taxon>Viridiplantae</taxon>
        <taxon>Chlorophyta</taxon>
        <taxon>Pyramimonadophyceae</taxon>
        <taxon>Pyramimonadales</taxon>
        <taxon>Pyramimonadaceae</taxon>
        <taxon>Cymbomonas</taxon>
    </lineage>
</organism>
<dbReference type="GO" id="GO:0030681">
    <property type="term" value="C:multimeric ribonuclease P complex"/>
    <property type="evidence" value="ECO:0007669"/>
    <property type="project" value="TreeGrafter"/>
</dbReference>